<dbReference type="Proteomes" id="UP000593565">
    <property type="component" value="Unassembled WGS sequence"/>
</dbReference>
<name>A0A7J5ZIZ9_AMEME</name>
<sequence>MSRLPTRVQDGCRDCFYFRDSVLASVHDANPDAASIRSLLATRKSSSSAELEKEYLDLCHNMLSFRYLTFLFYSHISQSHRTRLLFCPNLSKALSFSLSLFFSHYSANSFSISLPPSLPLFPPPSLPSHVRYIPSV</sequence>
<proteinExistence type="predicted"/>
<protein>
    <submittedName>
        <fullName evidence="1">Uncharacterized protein</fullName>
    </submittedName>
</protein>
<accession>A0A7J5ZIZ9</accession>
<reference evidence="1 2" key="1">
    <citation type="submission" date="2020-02" db="EMBL/GenBank/DDBJ databases">
        <title>A chromosome-scale genome assembly of the black bullhead catfish (Ameiurus melas).</title>
        <authorList>
            <person name="Wen M."/>
            <person name="Zham M."/>
            <person name="Cabau C."/>
            <person name="Klopp C."/>
            <person name="Donnadieu C."/>
            <person name="Roques C."/>
            <person name="Bouchez O."/>
            <person name="Lampietro C."/>
            <person name="Jouanno E."/>
            <person name="Herpin A."/>
            <person name="Louis A."/>
            <person name="Berthelot C."/>
            <person name="Parey E."/>
            <person name="Roest-Crollius H."/>
            <person name="Braasch I."/>
            <person name="Postlethwait J."/>
            <person name="Robinson-Rechavi M."/>
            <person name="Echchiki A."/>
            <person name="Begum T."/>
            <person name="Montfort J."/>
            <person name="Schartl M."/>
            <person name="Bobe J."/>
            <person name="Guiguen Y."/>
        </authorList>
    </citation>
    <scope>NUCLEOTIDE SEQUENCE [LARGE SCALE GENOMIC DNA]</scope>
    <source>
        <strain evidence="1">M_S1</strain>
        <tissue evidence="1">Blood</tissue>
    </source>
</reference>
<dbReference type="EMBL" id="JAAGNN010000029">
    <property type="protein sequence ID" value="KAF4070456.1"/>
    <property type="molecule type" value="Genomic_DNA"/>
</dbReference>
<gene>
    <name evidence="1" type="ORF">AMELA_G00285530</name>
</gene>
<dbReference type="AlphaFoldDB" id="A0A7J5ZIZ9"/>
<evidence type="ECO:0000313" key="1">
    <source>
        <dbReference type="EMBL" id="KAF4070456.1"/>
    </source>
</evidence>
<comment type="caution">
    <text evidence="1">The sequence shown here is derived from an EMBL/GenBank/DDBJ whole genome shotgun (WGS) entry which is preliminary data.</text>
</comment>
<evidence type="ECO:0000313" key="2">
    <source>
        <dbReference type="Proteomes" id="UP000593565"/>
    </source>
</evidence>
<organism evidence="1 2">
    <name type="scientific">Ameiurus melas</name>
    <name type="common">Black bullhead</name>
    <name type="synonym">Silurus melas</name>
    <dbReference type="NCBI Taxonomy" id="219545"/>
    <lineage>
        <taxon>Eukaryota</taxon>
        <taxon>Metazoa</taxon>
        <taxon>Chordata</taxon>
        <taxon>Craniata</taxon>
        <taxon>Vertebrata</taxon>
        <taxon>Euteleostomi</taxon>
        <taxon>Actinopterygii</taxon>
        <taxon>Neopterygii</taxon>
        <taxon>Teleostei</taxon>
        <taxon>Ostariophysi</taxon>
        <taxon>Siluriformes</taxon>
        <taxon>Ictaluridae</taxon>
        <taxon>Ameiurus</taxon>
    </lineage>
</organism>
<keyword evidence="2" id="KW-1185">Reference proteome</keyword>